<feature type="signal peptide" evidence="1">
    <location>
        <begin position="1"/>
        <end position="22"/>
    </location>
</feature>
<dbReference type="Pfam" id="PF04366">
    <property type="entry name" value="Ysc84"/>
    <property type="match status" value="1"/>
</dbReference>
<comment type="caution">
    <text evidence="3">The sequence shown here is derived from an EMBL/GenBank/DDBJ whole genome shotgun (WGS) entry which is preliminary data.</text>
</comment>
<organism evidence="3 4">
    <name type="scientific">Silvimonas terrae</name>
    <dbReference type="NCBI Taxonomy" id="300266"/>
    <lineage>
        <taxon>Bacteria</taxon>
        <taxon>Pseudomonadati</taxon>
        <taxon>Pseudomonadota</taxon>
        <taxon>Betaproteobacteria</taxon>
        <taxon>Neisseriales</taxon>
        <taxon>Chitinibacteraceae</taxon>
        <taxon>Silvimonas</taxon>
    </lineage>
</organism>
<keyword evidence="4" id="KW-1185">Reference proteome</keyword>
<sequence>MNKTWIAIPAVVALLAGAPVMAQEMNNTDALSAPKKSPDARRAEIRKVTQETLETVYQKHPTAKEAIAKSAGYAVFNNGSATVIFAGAGGGSGMAVDPATGREVFMQMIQLKGGIGLGVKNSRLVLVFNDKTSFHKFVTKGWVLGGEAAASAKAGDVGGGLEGARSLGNGVYAYQFTENGADAEVTVTGTKYSIDHDLSPKAKK</sequence>
<keyword evidence="1" id="KW-0732">Signal</keyword>
<evidence type="ECO:0000313" key="4">
    <source>
        <dbReference type="Proteomes" id="UP000543030"/>
    </source>
</evidence>
<feature type="chain" id="PRO_5032745405" evidence="1">
    <location>
        <begin position="23"/>
        <end position="204"/>
    </location>
</feature>
<evidence type="ECO:0000256" key="1">
    <source>
        <dbReference type="SAM" id="SignalP"/>
    </source>
</evidence>
<gene>
    <name evidence="3" type="ORF">HNQ50_003909</name>
</gene>
<evidence type="ECO:0000259" key="2">
    <source>
        <dbReference type="Pfam" id="PF04366"/>
    </source>
</evidence>
<feature type="domain" description="Ysc84 actin-binding" evidence="2">
    <location>
        <begin position="112"/>
        <end position="198"/>
    </location>
</feature>
<protein>
    <submittedName>
        <fullName evidence="3">Lipid-binding SYLF domain-containing protein</fullName>
    </submittedName>
</protein>
<reference evidence="3 4" key="1">
    <citation type="submission" date="2020-08" db="EMBL/GenBank/DDBJ databases">
        <title>Genomic Encyclopedia of Type Strains, Phase IV (KMG-IV): sequencing the most valuable type-strain genomes for metagenomic binning, comparative biology and taxonomic classification.</title>
        <authorList>
            <person name="Goeker M."/>
        </authorList>
    </citation>
    <scope>NUCLEOTIDE SEQUENCE [LARGE SCALE GENOMIC DNA]</scope>
    <source>
        <strain evidence="3 4">DSM 18233</strain>
    </source>
</reference>
<proteinExistence type="predicted"/>
<evidence type="ECO:0000313" key="3">
    <source>
        <dbReference type="EMBL" id="MBB5193155.1"/>
    </source>
</evidence>
<dbReference type="AlphaFoldDB" id="A0A840RIL7"/>
<accession>A0A840RIL7</accession>
<name>A0A840RIL7_9NEIS</name>
<dbReference type="RefSeq" id="WP_184102799.1">
    <property type="nucleotide sequence ID" value="NZ_JACHHN010000009.1"/>
</dbReference>
<dbReference type="EMBL" id="JACHHN010000009">
    <property type="protein sequence ID" value="MBB5193155.1"/>
    <property type="molecule type" value="Genomic_DNA"/>
</dbReference>
<dbReference type="Proteomes" id="UP000543030">
    <property type="component" value="Unassembled WGS sequence"/>
</dbReference>
<dbReference type="InterPro" id="IPR007461">
    <property type="entry name" value="Ysc84_actin-binding"/>
</dbReference>